<feature type="region of interest" description="Disordered" evidence="7">
    <location>
        <begin position="849"/>
        <end position="876"/>
    </location>
</feature>
<feature type="compositionally biased region" description="Low complexity" evidence="7">
    <location>
        <begin position="1484"/>
        <end position="1499"/>
    </location>
</feature>
<feature type="region of interest" description="Disordered" evidence="7">
    <location>
        <begin position="1090"/>
        <end position="1111"/>
    </location>
</feature>
<dbReference type="GeneID" id="107068849"/>
<feature type="region of interest" description="Disordered" evidence="7">
    <location>
        <begin position="1381"/>
        <end position="1633"/>
    </location>
</feature>
<dbReference type="InterPro" id="IPR018957">
    <property type="entry name" value="Znf_C3HC4_RING-type"/>
</dbReference>
<dbReference type="PANTHER" id="PTHR10825:SF29">
    <property type="entry name" value="POLYCOMB GROUP RING FINGER PROTEIN 1"/>
    <property type="match status" value="1"/>
</dbReference>
<dbReference type="InterPro" id="IPR032443">
    <property type="entry name" value="RAWUL"/>
</dbReference>
<feature type="compositionally biased region" description="Polar residues" evidence="7">
    <location>
        <begin position="1614"/>
        <end position="1633"/>
    </location>
</feature>
<feature type="compositionally biased region" description="Basic and acidic residues" evidence="7">
    <location>
        <begin position="497"/>
        <end position="510"/>
    </location>
</feature>
<feature type="compositionally biased region" description="Polar residues" evidence="7">
    <location>
        <begin position="1586"/>
        <end position="1606"/>
    </location>
</feature>
<accession>A0ABM1ILP2</accession>
<organism evidence="9 10">
    <name type="scientific">Polistes dominula</name>
    <name type="common">European paper wasp</name>
    <name type="synonym">Vespa dominula</name>
    <dbReference type="NCBI Taxonomy" id="743375"/>
    <lineage>
        <taxon>Eukaryota</taxon>
        <taxon>Metazoa</taxon>
        <taxon>Ecdysozoa</taxon>
        <taxon>Arthropoda</taxon>
        <taxon>Hexapoda</taxon>
        <taxon>Insecta</taxon>
        <taxon>Pterygota</taxon>
        <taxon>Neoptera</taxon>
        <taxon>Endopterygota</taxon>
        <taxon>Hymenoptera</taxon>
        <taxon>Apocrita</taxon>
        <taxon>Aculeata</taxon>
        <taxon>Vespoidea</taxon>
        <taxon>Vespidae</taxon>
        <taxon>Polistinae</taxon>
        <taxon>Polistini</taxon>
        <taxon>Polistes</taxon>
    </lineage>
</organism>
<feature type="region of interest" description="Disordered" evidence="7">
    <location>
        <begin position="1138"/>
        <end position="1195"/>
    </location>
</feature>
<evidence type="ECO:0000259" key="8">
    <source>
        <dbReference type="PROSITE" id="PS50089"/>
    </source>
</evidence>
<dbReference type="InterPro" id="IPR001841">
    <property type="entry name" value="Znf_RING"/>
</dbReference>
<dbReference type="Proteomes" id="UP000694924">
    <property type="component" value="Unplaced"/>
</dbReference>
<evidence type="ECO:0000256" key="7">
    <source>
        <dbReference type="SAM" id="MobiDB-lite"/>
    </source>
</evidence>
<reference evidence="10" key="1">
    <citation type="submission" date="2025-08" db="UniProtKB">
        <authorList>
            <consortium name="RefSeq"/>
        </authorList>
    </citation>
    <scope>IDENTIFICATION</scope>
</reference>
<feature type="compositionally biased region" description="Basic and acidic residues" evidence="7">
    <location>
        <begin position="1699"/>
        <end position="1715"/>
    </location>
</feature>
<feature type="compositionally biased region" description="Polar residues" evidence="7">
    <location>
        <begin position="1090"/>
        <end position="1102"/>
    </location>
</feature>
<dbReference type="SUPFAM" id="SSF57850">
    <property type="entry name" value="RING/U-box"/>
    <property type="match status" value="1"/>
</dbReference>
<feature type="compositionally biased region" description="Polar residues" evidence="7">
    <location>
        <begin position="352"/>
        <end position="367"/>
    </location>
</feature>
<dbReference type="SMART" id="SM00184">
    <property type="entry name" value="RING"/>
    <property type="match status" value="1"/>
</dbReference>
<feature type="compositionally biased region" description="Low complexity" evidence="7">
    <location>
        <begin position="1570"/>
        <end position="1585"/>
    </location>
</feature>
<evidence type="ECO:0000256" key="2">
    <source>
        <dbReference type="ARBA" id="ARBA00022723"/>
    </source>
</evidence>
<feature type="compositionally biased region" description="Polar residues" evidence="7">
    <location>
        <begin position="727"/>
        <end position="741"/>
    </location>
</feature>
<evidence type="ECO:0000256" key="5">
    <source>
        <dbReference type="ARBA" id="ARBA00023242"/>
    </source>
</evidence>
<feature type="compositionally biased region" description="Polar residues" evidence="7">
    <location>
        <begin position="1551"/>
        <end position="1569"/>
    </location>
</feature>
<feature type="compositionally biased region" description="Polar residues" evidence="7">
    <location>
        <begin position="1472"/>
        <end position="1483"/>
    </location>
</feature>
<protein>
    <submittedName>
        <fullName evidence="10">Probable WRKY transcription factor protein 1</fullName>
    </submittedName>
</protein>
<feature type="compositionally biased region" description="Basic and acidic residues" evidence="7">
    <location>
        <begin position="519"/>
        <end position="533"/>
    </location>
</feature>
<feature type="compositionally biased region" description="Basic and acidic residues" evidence="7">
    <location>
        <begin position="1436"/>
        <end position="1456"/>
    </location>
</feature>
<feature type="region of interest" description="Disordered" evidence="7">
    <location>
        <begin position="721"/>
        <end position="741"/>
    </location>
</feature>
<dbReference type="PROSITE" id="PS50089">
    <property type="entry name" value="ZF_RING_2"/>
    <property type="match status" value="1"/>
</dbReference>
<proteinExistence type="predicted"/>
<feature type="domain" description="RING-type" evidence="8">
    <location>
        <begin position="36"/>
        <end position="76"/>
    </location>
</feature>
<feature type="compositionally biased region" description="Polar residues" evidence="7">
    <location>
        <begin position="1717"/>
        <end position="1734"/>
    </location>
</feature>
<keyword evidence="3 6" id="KW-0863">Zinc-finger</keyword>
<keyword evidence="4" id="KW-0862">Zinc</keyword>
<feature type="compositionally biased region" description="Polar residues" evidence="7">
    <location>
        <begin position="260"/>
        <end position="284"/>
    </location>
</feature>
<dbReference type="Pfam" id="PF16207">
    <property type="entry name" value="RAWUL"/>
    <property type="match status" value="1"/>
</dbReference>
<feature type="compositionally biased region" description="Basic and acidic residues" evidence="7">
    <location>
        <begin position="1176"/>
        <end position="1195"/>
    </location>
</feature>
<dbReference type="InterPro" id="IPR017907">
    <property type="entry name" value="Znf_RING_CS"/>
</dbReference>
<evidence type="ECO:0000313" key="10">
    <source>
        <dbReference type="RefSeq" id="XP_015181129.1"/>
    </source>
</evidence>
<feature type="compositionally biased region" description="Polar residues" evidence="7">
    <location>
        <begin position="1389"/>
        <end position="1419"/>
    </location>
</feature>
<feature type="region of interest" description="Disordered" evidence="7">
    <location>
        <begin position="972"/>
        <end position="1011"/>
    </location>
</feature>
<keyword evidence="9" id="KW-1185">Reference proteome</keyword>
<dbReference type="Pfam" id="PF00097">
    <property type="entry name" value="zf-C3HC4"/>
    <property type="match status" value="1"/>
</dbReference>
<feature type="region of interest" description="Disordered" evidence="7">
    <location>
        <begin position="493"/>
        <end position="540"/>
    </location>
</feature>
<keyword evidence="2" id="KW-0479">Metal-binding</keyword>
<dbReference type="Gene3D" id="3.30.40.10">
    <property type="entry name" value="Zinc/RING finger domain, C3HC4 (zinc finger)"/>
    <property type="match status" value="1"/>
</dbReference>
<evidence type="ECO:0000313" key="9">
    <source>
        <dbReference type="Proteomes" id="UP000694924"/>
    </source>
</evidence>
<feature type="region of interest" description="Disordered" evidence="7">
    <location>
        <begin position="593"/>
        <end position="613"/>
    </location>
</feature>
<gene>
    <name evidence="10" type="primary">LOC107068849</name>
</gene>
<comment type="subcellular location">
    <subcellularLocation>
        <location evidence="1">Nucleus</location>
    </subcellularLocation>
</comment>
<dbReference type="PANTHER" id="PTHR10825">
    <property type="entry name" value="RING FINGER DOMAIN-CONTAINING, POLYCOMB GROUP COMPONENT"/>
    <property type="match status" value="1"/>
</dbReference>
<keyword evidence="5" id="KW-0539">Nucleus</keyword>
<dbReference type="Gene3D" id="3.10.20.90">
    <property type="entry name" value="Phosphatidylinositol 3-kinase Catalytic Subunit, Chain A, domain 1"/>
    <property type="match status" value="1"/>
</dbReference>
<evidence type="ECO:0000256" key="6">
    <source>
        <dbReference type="PROSITE-ProRule" id="PRU00175"/>
    </source>
</evidence>
<feature type="compositionally biased region" description="Polar residues" evidence="7">
    <location>
        <begin position="985"/>
        <end position="1007"/>
    </location>
</feature>
<evidence type="ECO:0000256" key="1">
    <source>
        <dbReference type="ARBA" id="ARBA00004123"/>
    </source>
</evidence>
<feature type="compositionally biased region" description="Basic and acidic residues" evidence="7">
    <location>
        <begin position="1529"/>
        <end position="1550"/>
    </location>
</feature>
<evidence type="ECO:0000256" key="3">
    <source>
        <dbReference type="ARBA" id="ARBA00022771"/>
    </source>
</evidence>
<dbReference type="RefSeq" id="XP_015181129.1">
    <property type="nucleotide sequence ID" value="XM_015325643.1"/>
</dbReference>
<feature type="compositionally biased region" description="Polar residues" evidence="7">
    <location>
        <begin position="1689"/>
        <end position="1698"/>
    </location>
</feature>
<feature type="region of interest" description="Disordered" evidence="7">
    <location>
        <begin position="259"/>
        <end position="374"/>
    </location>
</feature>
<feature type="compositionally biased region" description="Basic and acidic residues" evidence="7">
    <location>
        <begin position="316"/>
        <end position="338"/>
    </location>
</feature>
<feature type="region of interest" description="Disordered" evidence="7">
    <location>
        <begin position="668"/>
        <end position="688"/>
    </location>
</feature>
<evidence type="ECO:0000256" key="4">
    <source>
        <dbReference type="ARBA" id="ARBA00022833"/>
    </source>
</evidence>
<feature type="region of interest" description="Disordered" evidence="7">
    <location>
        <begin position="1689"/>
        <end position="1741"/>
    </location>
</feature>
<dbReference type="InterPro" id="IPR013083">
    <property type="entry name" value="Znf_RING/FYVE/PHD"/>
</dbReference>
<name>A0ABM1ILP2_POLDO</name>
<dbReference type="PROSITE" id="PS00518">
    <property type="entry name" value="ZF_RING_1"/>
    <property type="match status" value="1"/>
</dbReference>
<sequence>MTERKSAEDRELTEVNNMESCEKKPLVKDLNEHIVCPLCRGYLVDATTLTECLHSFCRGCIVRRLSSGARLCPVCNESASPPLLPDARLQRLVYLVVPGLYRSELERRRHFRLVNPQCPPLPQPFGALELTLDDLVSLSLRELTDTNNEMTRSSKMCLEDNNKEIREPTTRYMKCSAAVTVRHLIRLLTSKRGWEETNSGVNVANRIEMSCEDYNGNGDHRKPSVLELSWTLLDLACIFGWKQEAPLKLFYRIVRKDETTTTASTSKSNPCNEDTNKDNPTMENIQRPPTPPPSPKPVQENEVESRRTFNTGTETVPHRALESSKERDKETKSKKPRCEVTPVMRAPDPVGISSSVTMQQNNNNHASESSRTKELARLEHRKRRKRRNKRVIAEITTTPREDLLKLKVRLTPCPPRITSSSSGGQAKEKLLQMRAVRREKIKASCALSQQRSVNLSRDENTSKEIPMESEETIEDIIDCIPDEVVRVAQNISIPQNSHDEKKSHEKKDNQKSSPKVSIRQKDDTPKLSIEEAKGTTTTTTTTTLTTLTTTTTTTTSTAIVAATATTIPMERPKKDEEILRRLGLVAINEANESLRDKSKQRGQNYNDKPNDLDREKLEKQLRESKANRVRSLLAEKQMRDALKGIMSTKTKEEINTITITTTSSTTKTKTKTTTNTTTTSTNTTISSTVNEEGNNKLIKTPIKILKNSDGNYEVLRGTPTHYHSREQNSNSCDVKSSTSPEFSVVDREPSSAGLLFQHLQKDKDKLQTMEKQEKHKRKVTFVDKPTTVKSMFNMSKTIIKKAAEQNDRKKQFLQGFQLAAKEPAIDNLLLDKTSKMNNANNASGVVVSETNSNVSKKEHNNVKNNNGLDKNDGIIDKTNNMENGKVGYGNSMNDNKKSINNTIISVFPNVKSNNVNNKSFADSETRVIGLNANRNVNVNNINNSSKIDVYTFPNDPPPPVVPVGAVKRKCPPGLPISEVKRKRQQTSPTSQSAKKLANVSTQQNLPKTSRKCANDQLQLQLQQQQQQQQMISPKKPMNVINDSGPSRAINVTSPKTSPQSNQLFSNDTRNLLDGCGLNIPASLSITLTAPKSPGNNGNMNDINDTKDNRKNVLGKVNPSITLNDRCVNPCELKALKTGQMRMPVAPPPKARQTKQQMDRDNNHQQRQTNSNNKRKREQEPRDILDLSGGKKMDIHPLRIPQPVKKHKAKSPIRENIPGMIDQGQVVTLMSGHKYYRASPGSLTPAAHRVNDCPLPTPGRTPVYASTGLSSSINGNRTNSNLTAAFPSLKSIFALSQSPSLQQFQMDAMFRLPRAGVGNSGGVSVVGGIRDNTIPNNYLTNNITNSESASVGGGNISGKSHLAAQCAPVKPARSSVAPLAVPISKHQSNERTVSNCLNRNDTNKNVTLRNNDNSSINTGDLSERLSVQPRYSPAPENTDKFSGRKDNGKSGNNDDKTTTSPTIPTDLSLESIPDNSNERNNSPSQQQQQQHQPQQQQQQQYNREAASPRVSSTASPSPPPSESNSNVCNDENRNRQHEEESSVNRPDDNNRNTDLSVAVSKNTSNTETWNSKSPVSPDSSSVAAESNHLSKNNPNNSDQLQTPSSNQETERNLKVTDSPTTKLESNEKSSTVDLDNSKISGKLLDNKQMTSEMLQKKFLAVFPSNEWANNPIAAEHLGNFLKSLNESIKTENNTTADQTNADKKKTTNESDNKDCATNKVTYATNNEVSSNQQKEIQSERSS</sequence>